<keyword evidence="1" id="KW-0560">Oxidoreductase</keyword>
<dbReference type="Proteomes" id="UP001165960">
    <property type="component" value="Unassembled WGS sequence"/>
</dbReference>
<evidence type="ECO:0000313" key="1">
    <source>
        <dbReference type="EMBL" id="KAJ9066114.1"/>
    </source>
</evidence>
<name>A0ACC2SUN7_9FUNG</name>
<dbReference type="EMBL" id="QTSX02004306">
    <property type="protein sequence ID" value="KAJ9066114.1"/>
    <property type="molecule type" value="Genomic_DNA"/>
</dbReference>
<sequence length="144" mass="16146">MKHENRRSQTSVVTSLTDALELSAEITAKSGGSVFVIGGSYLYSESVVHPNCNKFFITELFDHPPFMADIFFPEYRSILAAKENSWDNGANLTIPVVDWLNTLPVSPRRPPIVSSKDVKADSEGNHFITENGISYRFMVYSRNI</sequence>
<protein>
    <submittedName>
        <fullName evidence="1">Dihydrofolate reductase</fullName>
        <ecNumber evidence="1">1.5.1.3</ecNumber>
    </submittedName>
</protein>
<organism evidence="1 2">
    <name type="scientific">Entomophthora muscae</name>
    <dbReference type="NCBI Taxonomy" id="34485"/>
    <lineage>
        <taxon>Eukaryota</taxon>
        <taxon>Fungi</taxon>
        <taxon>Fungi incertae sedis</taxon>
        <taxon>Zoopagomycota</taxon>
        <taxon>Entomophthoromycotina</taxon>
        <taxon>Entomophthoromycetes</taxon>
        <taxon>Entomophthorales</taxon>
        <taxon>Entomophthoraceae</taxon>
        <taxon>Entomophthora</taxon>
    </lineage>
</organism>
<dbReference type="EC" id="1.5.1.3" evidence="1"/>
<accession>A0ACC2SUN7</accession>
<gene>
    <name evidence="1" type="primary">DFR1</name>
    <name evidence="1" type="ORF">DSO57_1012748</name>
</gene>
<proteinExistence type="predicted"/>
<keyword evidence="2" id="KW-1185">Reference proteome</keyword>
<comment type="caution">
    <text evidence="1">The sequence shown here is derived from an EMBL/GenBank/DDBJ whole genome shotgun (WGS) entry which is preliminary data.</text>
</comment>
<reference evidence="1" key="1">
    <citation type="submission" date="2022-04" db="EMBL/GenBank/DDBJ databases">
        <title>Genome of the entomopathogenic fungus Entomophthora muscae.</title>
        <authorList>
            <person name="Elya C."/>
            <person name="Lovett B.R."/>
            <person name="Lee E."/>
            <person name="Macias A.M."/>
            <person name="Hajek A.E."/>
            <person name="De Bivort B.L."/>
            <person name="Kasson M.T."/>
            <person name="De Fine Licht H.H."/>
            <person name="Stajich J.E."/>
        </authorList>
    </citation>
    <scope>NUCLEOTIDE SEQUENCE</scope>
    <source>
        <strain evidence="1">Berkeley</strain>
    </source>
</reference>
<evidence type="ECO:0000313" key="2">
    <source>
        <dbReference type="Proteomes" id="UP001165960"/>
    </source>
</evidence>